<organism evidence="2 3">
    <name type="scientific">Metschnikowia pulcherrima</name>
    <dbReference type="NCBI Taxonomy" id="27326"/>
    <lineage>
        <taxon>Eukaryota</taxon>
        <taxon>Fungi</taxon>
        <taxon>Dikarya</taxon>
        <taxon>Ascomycota</taxon>
        <taxon>Saccharomycotina</taxon>
        <taxon>Pichiomycetes</taxon>
        <taxon>Metschnikowiaceae</taxon>
        <taxon>Metschnikowia</taxon>
    </lineage>
</organism>
<evidence type="ECO:0000256" key="1">
    <source>
        <dbReference type="SAM" id="MobiDB-lite"/>
    </source>
</evidence>
<feature type="compositionally biased region" description="Low complexity" evidence="1">
    <location>
        <begin position="52"/>
        <end position="64"/>
    </location>
</feature>
<sequence length="92" mass="10104">MSIFRRLKTKKEKKPPKEKKSGGKFNPKEAPPAYKEVDPHPRNSTPAPPKQAAPKQAAPIQLAPTQPPRTVYVQDSPSLMPLLALGAFAAFF</sequence>
<protein>
    <submittedName>
        <fullName evidence="2">Uncharacterized protein</fullName>
    </submittedName>
</protein>
<accession>A0A8H7GY14</accession>
<keyword evidence="3" id="KW-1185">Reference proteome</keyword>
<feature type="region of interest" description="Disordered" evidence="1">
    <location>
        <begin position="1"/>
        <end position="68"/>
    </location>
</feature>
<feature type="compositionally biased region" description="Basic residues" evidence="1">
    <location>
        <begin position="1"/>
        <end position="17"/>
    </location>
</feature>
<reference evidence="2" key="1">
    <citation type="submission" date="2020-10" db="EMBL/GenBank/DDBJ databases">
        <title>The Whole-Genome Sequence of Metschnikowia persimmonesis, a Novel Endophytic Yeast Species Isolated from Medicinal Plant Diospyros kaki Thumb.</title>
        <authorList>
            <person name="Rahmat E."/>
            <person name="Kang Y."/>
        </authorList>
    </citation>
    <scope>NUCLEOTIDE SEQUENCE</scope>
    <source>
        <strain evidence="2">KIOM G15050</strain>
    </source>
</reference>
<comment type="caution">
    <text evidence="2">The sequence shown here is derived from an EMBL/GenBank/DDBJ whole genome shotgun (WGS) entry which is preliminary data.</text>
</comment>
<evidence type="ECO:0000313" key="3">
    <source>
        <dbReference type="Proteomes" id="UP000649328"/>
    </source>
</evidence>
<proteinExistence type="predicted"/>
<evidence type="ECO:0000313" key="2">
    <source>
        <dbReference type="EMBL" id="KAF8004669.1"/>
    </source>
</evidence>
<dbReference type="AlphaFoldDB" id="A0A8H7GY14"/>
<name>A0A8H7GY14_9ASCO</name>
<dbReference type="EMBL" id="JACBPP010000001">
    <property type="protein sequence ID" value="KAF8004669.1"/>
    <property type="molecule type" value="Genomic_DNA"/>
</dbReference>
<gene>
    <name evidence="2" type="ORF">HF325_000126</name>
</gene>
<dbReference type="Proteomes" id="UP000649328">
    <property type="component" value="Unassembled WGS sequence"/>
</dbReference>